<dbReference type="CDD" id="cd00024">
    <property type="entry name" value="CD_CSD"/>
    <property type="match status" value="1"/>
</dbReference>
<organism evidence="3 4">
    <name type="scientific">Phytophthora fragariaefolia</name>
    <dbReference type="NCBI Taxonomy" id="1490495"/>
    <lineage>
        <taxon>Eukaryota</taxon>
        <taxon>Sar</taxon>
        <taxon>Stramenopiles</taxon>
        <taxon>Oomycota</taxon>
        <taxon>Peronosporomycetes</taxon>
        <taxon>Peronosporales</taxon>
        <taxon>Peronosporaceae</taxon>
        <taxon>Phytophthora</taxon>
    </lineage>
</organism>
<protein>
    <submittedName>
        <fullName evidence="3">Unnamed protein product</fullName>
    </submittedName>
</protein>
<dbReference type="SUPFAM" id="SSF54160">
    <property type="entry name" value="Chromo domain-like"/>
    <property type="match status" value="1"/>
</dbReference>
<feature type="region of interest" description="Disordered" evidence="1">
    <location>
        <begin position="1"/>
        <end position="156"/>
    </location>
</feature>
<keyword evidence="4" id="KW-1185">Reference proteome</keyword>
<dbReference type="InterPro" id="IPR000953">
    <property type="entry name" value="Chromo/chromo_shadow_dom"/>
</dbReference>
<sequence length="223" mass="24775">MTKMRAVRAPQQGLHKPGGPSVAHHTRESRATVRRRAAGSHGAPAAQVGGGIPPGEVSTLRQRPLGGQYVHGDHGSHDGGSGPQRGGPPEPPASRTRWRLDRQDQIPTQSRLRKGDHGRDASLPAAMQSLGRRGSTEIEIPQPFSEALSRTRPPPARFDRTGDLHYHVERVPQERRVHGKRQSLVEWRGYAASQNSWEPEGWLWVDYPKAVAIWDQKLQQLRK</sequence>
<evidence type="ECO:0000256" key="1">
    <source>
        <dbReference type="SAM" id="MobiDB-lite"/>
    </source>
</evidence>
<dbReference type="OrthoDB" id="119747at2759"/>
<dbReference type="Pfam" id="PF00385">
    <property type="entry name" value="Chromo"/>
    <property type="match status" value="1"/>
</dbReference>
<name>A0A9W6U6J5_9STRA</name>
<dbReference type="InterPro" id="IPR023780">
    <property type="entry name" value="Chromo_domain"/>
</dbReference>
<gene>
    <name evidence="3" type="ORF">Pfra01_000485300</name>
</gene>
<accession>A0A9W6U6J5</accession>
<dbReference type="AlphaFoldDB" id="A0A9W6U6J5"/>
<dbReference type="Proteomes" id="UP001165121">
    <property type="component" value="Unassembled WGS sequence"/>
</dbReference>
<evidence type="ECO:0000259" key="2">
    <source>
        <dbReference type="PROSITE" id="PS50013"/>
    </source>
</evidence>
<evidence type="ECO:0000313" key="3">
    <source>
        <dbReference type="EMBL" id="GMF26138.1"/>
    </source>
</evidence>
<feature type="domain" description="Chromo" evidence="2">
    <location>
        <begin position="166"/>
        <end position="223"/>
    </location>
</feature>
<proteinExistence type="predicted"/>
<dbReference type="EMBL" id="BSXT01000380">
    <property type="protein sequence ID" value="GMF26138.1"/>
    <property type="molecule type" value="Genomic_DNA"/>
</dbReference>
<reference evidence="3" key="1">
    <citation type="submission" date="2023-04" db="EMBL/GenBank/DDBJ databases">
        <title>Phytophthora fragariaefolia NBRC 109709.</title>
        <authorList>
            <person name="Ichikawa N."/>
            <person name="Sato H."/>
            <person name="Tonouchi N."/>
        </authorList>
    </citation>
    <scope>NUCLEOTIDE SEQUENCE</scope>
    <source>
        <strain evidence="3">NBRC 109709</strain>
    </source>
</reference>
<comment type="caution">
    <text evidence="3">The sequence shown here is derived from an EMBL/GenBank/DDBJ whole genome shotgun (WGS) entry which is preliminary data.</text>
</comment>
<evidence type="ECO:0000313" key="4">
    <source>
        <dbReference type="Proteomes" id="UP001165121"/>
    </source>
</evidence>
<dbReference type="Gene3D" id="2.40.50.40">
    <property type="match status" value="1"/>
</dbReference>
<dbReference type="InterPro" id="IPR016197">
    <property type="entry name" value="Chromo-like_dom_sf"/>
</dbReference>
<dbReference type="PROSITE" id="PS50013">
    <property type="entry name" value="CHROMO_2"/>
    <property type="match status" value="1"/>
</dbReference>